<dbReference type="InterPro" id="IPR011032">
    <property type="entry name" value="GroES-like_sf"/>
</dbReference>
<dbReference type="EMBL" id="SOSA01000113">
    <property type="protein sequence ID" value="THC96436.1"/>
    <property type="molecule type" value="Genomic_DNA"/>
</dbReference>
<dbReference type="Gene3D" id="3.40.50.720">
    <property type="entry name" value="NAD(P)-binding Rossmann-like Domain"/>
    <property type="match status" value="1"/>
</dbReference>
<dbReference type="CDD" id="cd05289">
    <property type="entry name" value="MDR_like_2"/>
    <property type="match status" value="1"/>
</dbReference>
<dbReference type="PANTHER" id="PTHR43482">
    <property type="entry name" value="PROTEIN AST1-RELATED"/>
    <property type="match status" value="1"/>
</dbReference>
<keyword evidence="5" id="KW-1185">Reference proteome</keyword>
<dbReference type="PANTHER" id="PTHR43482:SF4">
    <property type="entry name" value="ALCOHOL DEHYDROGENASE, PUTATIVE (AFU_ORTHOLOGUE AFUA_7G06260)-RELATED"/>
    <property type="match status" value="1"/>
</dbReference>
<sequence length="343" mass="36939">MQAVRLHPSPRPSTPYSPTNPAPPSVLKLDHNLPIPLVSKPDEILIRVKASTIIRDTLTWPETYIHEYAIPGNDFSGVVVAVSDTSDSSFKPGDELFGMAHVDRSSTWAEYVLVRTNEVALKPASLSWEEAASVPLSAQTAYEALFVHAGVSVLVPDNNNNSNTRTSNPQTVLITGAAGGVGIYLVQLARLAGLHVVVATSSNTRNAEFLRDLGAHETVEYDEVLQTQSTPFDIIIDTVGGNILDRCWDLVVPVTGCLISVDSASANFVQEHEKKGLSRSGIKALAFIVQGSSESLQALARFVDTGALRVFVHSSYPLSQVVEAYERAHERGGSSRGKVVLTV</sequence>
<feature type="region of interest" description="Disordered" evidence="1">
    <location>
        <begin position="1"/>
        <end position="25"/>
    </location>
</feature>
<dbReference type="Proteomes" id="UP000324241">
    <property type="component" value="Unassembled WGS sequence"/>
</dbReference>
<dbReference type="InterPro" id="IPR052585">
    <property type="entry name" value="Lipid_raft_assoc_Zn_ADH"/>
</dbReference>
<dbReference type="Pfam" id="PF13602">
    <property type="entry name" value="ADH_zinc_N_2"/>
    <property type="match status" value="1"/>
</dbReference>
<feature type="domain" description="Enoyl reductase (ER)" evidence="2">
    <location>
        <begin position="22"/>
        <end position="341"/>
    </location>
</feature>
<evidence type="ECO:0000313" key="6">
    <source>
        <dbReference type="Proteomes" id="UP000324241"/>
    </source>
</evidence>
<gene>
    <name evidence="3" type="ORF">ATNIH1004_006032</name>
    <name evidence="4" type="ORF">EYZ11_004085</name>
</gene>
<dbReference type="VEuPathDB" id="FungiDB:EYZ11_004085"/>
<dbReference type="Proteomes" id="UP000308092">
    <property type="component" value="Unassembled WGS sequence"/>
</dbReference>
<dbReference type="InterPro" id="IPR036291">
    <property type="entry name" value="NAD(P)-bd_dom_sf"/>
</dbReference>
<comment type="caution">
    <text evidence="4">The sequence shown here is derived from an EMBL/GenBank/DDBJ whole genome shotgun (WGS) entry which is preliminary data.</text>
</comment>
<dbReference type="SUPFAM" id="SSF50129">
    <property type="entry name" value="GroES-like"/>
    <property type="match status" value="1"/>
</dbReference>
<dbReference type="AlphaFoldDB" id="A0A4S3JLI2"/>
<organism evidence="4 5">
    <name type="scientific">Aspergillus tanneri</name>
    <dbReference type="NCBI Taxonomy" id="1220188"/>
    <lineage>
        <taxon>Eukaryota</taxon>
        <taxon>Fungi</taxon>
        <taxon>Dikarya</taxon>
        <taxon>Ascomycota</taxon>
        <taxon>Pezizomycotina</taxon>
        <taxon>Eurotiomycetes</taxon>
        <taxon>Eurotiomycetidae</taxon>
        <taxon>Eurotiales</taxon>
        <taxon>Aspergillaceae</taxon>
        <taxon>Aspergillus</taxon>
        <taxon>Aspergillus subgen. Circumdati</taxon>
    </lineage>
</organism>
<reference evidence="3 6" key="2">
    <citation type="submission" date="2019-08" db="EMBL/GenBank/DDBJ databases">
        <title>The genome sequence of a newly discovered highly antifungal drug resistant Aspergillus species, Aspergillus tanneri NIH 1004.</title>
        <authorList>
            <person name="Mounaud S."/>
            <person name="Singh I."/>
            <person name="Joardar V."/>
            <person name="Pakala S."/>
            <person name="Pakala S."/>
            <person name="Venepally P."/>
            <person name="Chung J.K."/>
            <person name="Losada L."/>
            <person name="Nierman W.C."/>
        </authorList>
    </citation>
    <scope>NUCLEOTIDE SEQUENCE [LARGE SCALE GENOMIC DNA]</scope>
    <source>
        <strain evidence="3 6">NIH1004</strain>
    </source>
</reference>
<dbReference type="GeneID" id="54328734"/>
<dbReference type="RefSeq" id="XP_033426701.1">
    <property type="nucleotide sequence ID" value="XM_033570669.1"/>
</dbReference>
<dbReference type="OrthoDB" id="3509362at2759"/>
<evidence type="ECO:0000313" key="5">
    <source>
        <dbReference type="Proteomes" id="UP000308092"/>
    </source>
</evidence>
<name>A0A4S3JLI2_9EURO</name>
<dbReference type="Gene3D" id="3.90.180.10">
    <property type="entry name" value="Medium-chain alcohol dehydrogenases, catalytic domain"/>
    <property type="match status" value="1"/>
</dbReference>
<dbReference type="Pfam" id="PF08240">
    <property type="entry name" value="ADH_N"/>
    <property type="match status" value="1"/>
</dbReference>
<evidence type="ECO:0000256" key="1">
    <source>
        <dbReference type="SAM" id="MobiDB-lite"/>
    </source>
</evidence>
<protein>
    <recommendedName>
        <fullName evidence="2">Enoyl reductase (ER) domain-containing protein</fullName>
    </recommendedName>
</protein>
<dbReference type="SMART" id="SM00829">
    <property type="entry name" value="PKS_ER"/>
    <property type="match status" value="1"/>
</dbReference>
<dbReference type="EMBL" id="QUQM01000004">
    <property type="protein sequence ID" value="KAA8647340.1"/>
    <property type="molecule type" value="Genomic_DNA"/>
</dbReference>
<dbReference type="STRING" id="1220188.A0A4S3JLI2"/>
<accession>A0A4S3JLI2</accession>
<dbReference type="InterPro" id="IPR020843">
    <property type="entry name" value="ER"/>
</dbReference>
<dbReference type="InterPro" id="IPR013154">
    <property type="entry name" value="ADH-like_N"/>
</dbReference>
<reference evidence="4 5" key="1">
    <citation type="submission" date="2019-03" db="EMBL/GenBank/DDBJ databases">
        <title>The genome sequence of a newly discovered highly antifungal drug resistant Aspergillus species, Aspergillus tanneri NIH 1004.</title>
        <authorList>
            <person name="Mounaud S."/>
            <person name="Singh I."/>
            <person name="Joardar V."/>
            <person name="Pakala S."/>
            <person name="Pakala S."/>
            <person name="Venepally P."/>
            <person name="Hoover J."/>
            <person name="Nierman W."/>
            <person name="Chung J."/>
            <person name="Losada L."/>
        </authorList>
    </citation>
    <scope>NUCLEOTIDE SEQUENCE [LARGE SCALE GENOMIC DNA]</scope>
    <source>
        <strain evidence="4 5">NIH1004</strain>
    </source>
</reference>
<dbReference type="GO" id="GO:0016491">
    <property type="term" value="F:oxidoreductase activity"/>
    <property type="evidence" value="ECO:0007669"/>
    <property type="project" value="InterPro"/>
</dbReference>
<evidence type="ECO:0000313" key="4">
    <source>
        <dbReference type="EMBL" id="THC96436.1"/>
    </source>
</evidence>
<feature type="compositionally biased region" description="Pro residues" evidence="1">
    <location>
        <begin position="9"/>
        <end position="24"/>
    </location>
</feature>
<dbReference type="SUPFAM" id="SSF51735">
    <property type="entry name" value="NAD(P)-binding Rossmann-fold domains"/>
    <property type="match status" value="1"/>
</dbReference>
<proteinExistence type="predicted"/>
<evidence type="ECO:0000313" key="3">
    <source>
        <dbReference type="EMBL" id="KAA8647340.1"/>
    </source>
</evidence>
<evidence type="ECO:0000259" key="2">
    <source>
        <dbReference type="SMART" id="SM00829"/>
    </source>
</evidence>